<evidence type="ECO:0000256" key="1">
    <source>
        <dbReference type="ARBA" id="ARBA00004873"/>
    </source>
</evidence>
<evidence type="ECO:0000313" key="15">
    <source>
        <dbReference type="Proteomes" id="UP001369247"/>
    </source>
</evidence>
<comment type="pathway">
    <text evidence="1">Amino-acid biosynthesis; L-tryptophan biosynthesis; L-tryptophan from chorismate: step 1/5.</text>
</comment>
<reference evidence="13 15" key="2">
    <citation type="submission" date="2023-12" db="EMBL/GenBank/DDBJ databases">
        <title>Phenotypic and Genomic Characterization of Methanothermobacter wolfeii Strain BSEL, a CO2-Capturing Archaeon with Minimal Nutrient Requirements.</title>
        <authorList>
            <person name="Ale Enriquez F."/>
            <person name="Ahring B.K."/>
        </authorList>
    </citation>
    <scope>NUCLEOTIDE SEQUENCE [LARGE SCALE GENOMIC DNA]</scope>
    <source>
        <strain evidence="13 15">BSEL-1</strain>
    </source>
</reference>
<dbReference type="RefSeq" id="WP_074358358.1">
    <property type="nucleotide sequence ID" value="NZ_CP104550.1"/>
</dbReference>
<evidence type="ECO:0000259" key="12">
    <source>
        <dbReference type="Pfam" id="PF00117"/>
    </source>
</evidence>
<evidence type="ECO:0000256" key="8">
    <source>
        <dbReference type="ARBA" id="ARBA00023239"/>
    </source>
</evidence>
<dbReference type="Proteomes" id="UP001369247">
    <property type="component" value="Unassembled WGS sequence"/>
</dbReference>
<protein>
    <recommendedName>
        <fullName evidence="3">anthranilate synthase</fullName>
        <ecNumber evidence="3">4.1.3.27</ecNumber>
    </recommendedName>
    <alternativeName>
        <fullName evidence="11">Anthranilate synthase, GATase component</fullName>
    </alternativeName>
</protein>
<comment type="catalytic activity">
    <reaction evidence="10">
        <text>chorismate + L-glutamine = anthranilate + pyruvate + L-glutamate + H(+)</text>
        <dbReference type="Rhea" id="RHEA:21732"/>
        <dbReference type="ChEBI" id="CHEBI:15361"/>
        <dbReference type="ChEBI" id="CHEBI:15378"/>
        <dbReference type="ChEBI" id="CHEBI:16567"/>
        <dbReference type="ChEBI" id="CHEBI:29748"/>
        <dbReference type="ChEBI" id="CHEBI:29985"/>
        <dbReference type="ChEBI" id="CHEBI:58359"/>
        <dbReference type="EC" id="4.1.3.27"/>
    </reaction>
</comment>
<sequence>MILIIDNYDSFTHNLYQMVGEILETGDEEIQVFRNDELEISDVEKLDPAKIIISPGPGTPERRDDFGICRDVIRIFHDRPILGVCLGHQGIFSSFGGRIDYGEPVHGKIALITHDGSEIFRGVPSPFRATRYHSITCSDINIPPDLRVTARTDDGIIMAVKHVKHPIYGLQFHPESIGTPSGRKILENFLRM</sequence>
<dbReference type="EC" id="4.1.3.27" evidence="3"/>
<dbReference type="SUPFAM" id="SSF52317">
    <property type="entry name" value="Class I glutamine amidotransferase-like"/>
    <property type="match status" value="1"/>
</dbReference>
<name>A0A9E7RU90_METWO</name>
<comment type="function">
    <text evidence="9">Part of a heterotetrameric complex that catalyzes the two-step biosynthesis of anthranilate, an intermediate in the biosynthesis of L-tryptophan. In the first step, the glutamine-binding beta subunit (TrpG) of anthranilate synthase (AS) provides the glutamine amidotransferase activity which generates ammonia as a substrate that, along with chorismate, is used in the second step, catalyzed by the large alpha subunit of AS (TrpE) to produce anthranilate. In the absence of TrpG, TrpE can synthesize anthranilate directly from chorismate and high concentrations of ammonia.</text>
</comment>
<dbReference type="GO" id="GO:0000162">
    <property type="term" value="P:L-tryptophan biosynthetic process"/>
    <property type="evidence" value="ECO:0007669"/>
    <property type="project" value="UniProtKB-KW"/>
</dbReference>
<organism evidence="14">
    <name type="scientific">Methanothermobacter wolfeii</name>
    <name type="common">Methanobacterium wolfei</name>
    <dbReference type="NCBI Taxonomy" id="145261"/>
    <lineage>
        <taxon>Archaea</taxon>
        <taxon>Methanobacteriati</taxon>
        <taxon>Methanobacteriota</taxon>
        <taxon>Methanomada group</taxon>
        <taxon>Methanobacteria</taxon>
        <taxon>Methanobacteriales</taxon>
        <taxon>Methanobacteriaceae</taxon>
        <taxon>Methanothermobacter</taxon>
    </lineage>
</organism>
<dbReference type="Proteomes" id="UP001065373">
    <property type="component" value="Chromosome"/>
</dbReference>
<keyword evidence="8 13" id="KW-0456">Lyase</keyword>
<gene>
    <name evidence="14" type="ORF">N5910_01045</name>
    <name evidence="13" type="ORF">U2150_07095</name>
</gene>
<keyword evidence="4" id="KW-0028">Amino-acid biosynthesis</keyword>
<dbReference type="InterPro" id="IPR006221">
    <property type="entry name" value="TrpG/PapA_dom"/>
</dbReference>
<evidence type="ECO:0000313" key="13">
    <source>
        <dbReference type="EMBL" id="MEJ8543253.1"/>
    </source>
</evidence>
<dbReference type="GO" id="GO:0005829">
    <property type="term" value="C:cytosol"/>
    <property type="evidence" value="ECO:0007669"/>
    <property type="project" value="TreeGrafter"/>
</dbReference>
<dbReference type="PRINTS" id="PR00096">
    <property type="entry name" value="GATASE"/>
</dbReference>
<dbReference type="EMBL" id="JAXUHJ010000010">
    <property type="protein sequence ID" value="MEJ8543253.1"/>
    <property type="molecule type" value="Genomic_DNA"/>
</dbReference>
<evidence type="ECO:0000256" key="7">
    <source>
        <dbReference type="ARBA" id="ARBA00023141"/>
    </source>
</evidence>
<dbReference type="GO" id="GO:0004049">
    <property type="term" value="F:anthranilate synthase activity"/>
    <property type="evidence" value="ECO:0007669"/>
    <property type="project" value="UniProtKB-EC"/>
</dbReference>
<dbReference type="AlphaFoldDB" id="A0A9E7RU90"/>
<dbReference type="PANTHER" id="PTHR43418:SF4">
    <property type="entry name" value="MULTIFUNCTIONAL TRYPTOPHAN BIOSYNTHESIS PROTEIN"/>
    <property type="match status" value="1"/>
</dbReference>
<evidence type="ECO:0000313" key="14">
    <source>
        <dbReference type="EMBL" id="UXH31921.1"/>
    </source>
</evidence>
<keyword evidence="6" id="KW-0315">Glutamine amidotransferase</keyword>
<proteinExistence type="predicted"/>
<dbReference type="Pfam" id="PF00117">
    <property type="entry name" value="GATase"/>
    <property type="match status" value="1"/>
</dbReference>
<feature type="domain" description="Glutamine amidotransferase" evidence="12">
    <location>
        <begin position="3"/>
        <end position="190"/>
    </location>
</feature>
<dbReference type="PRINTS" id="PR00099">
    <property type="entry name" value="CPSGATASE"/>
</dbReference>
<dbReference type="EMBL" id="CP104550">
    <property type="protein sequence ID" value="UXH31921.1"/>
    <property type="molecule type" value="Genomic_DNA"/>
</dbReference>
<dbReference type="InterPro" id="IPR017926">
    <property type="entry name" value="GATASE"/>
</dbReference>
<keyword evidence="15" id="KW-1185">Reference proteome</keyword>
<dbReference type="GeneID" id="75105795"/>
<dbReference type="InterPro" id="IPR050472">
    <property type="entry name" value="Anth_synth/Amidotransfase"/>
</dbReference>
<dbReference type="GeneID" id="58977855"/>
<reference evidence="14" key="1">
    <citation type="submission" date="2022-09" db="EMBL/GenBank/DDBJ databases">
        <title>Characterization of three MwoI isoschizomers from sequenced genome and metagenomes.</title>
        <authorList>
            <person name="Fomenkov A."/>
            <person name="Xu S.Y."/>
            <person name="Roberts R.J."/>
        </authorList>
    </citation>
    <scope>NUCLEOTIDE SEQUENCE</scope>
    <source>
        <strain evidence="14">DSM 2970</strain>
    </source>
</reference>
<dbReference type="NCBIfam" id="TIGR00566">
    <property type="entry name" value="trpG_papA"/>
    <property type="match status" value="1"/>
</dbReference>
<dbReference type="CDD" id="cd01743">
    <property type="entry name" value="GATase1_Anthranilate_Synthase"/>
    <property type="match status" value="1"/>
</dbReference>
<evidence type="ECO:0000256" key="3">
    <source>
        <dbReference type="ARBA" id="ARBA00012266"/>
    </source>
</evidence>
<dbReference type="PRINTS" id="PR00097">
    <property type="entry name" value="ANTSNTHASEII"/>
</dbReference>
<evidence type="ECO:0000256" key="5">
    <source>
        <dbReference type="ARBA" id="ARBA00022822"/>
    </source>
</evidence>
<evidence type="ECO:0000256" key="10">
    <source>
        <dbReference type="ARBA" id="ARBA00047683"/>
    </source>
</evidence>
<dbReference type="FunFam" id="3.40.50.880:FF:000003">
    <property type="entry name" value="Anthranilate synthase component II"/>
    <property type="match status" value="1"/>
</dbReference>
<keyword evidence="5" id="KW-0822">Tryptophan biosynthesis</keyword>
<dbReference type="InterPro" id="IPR029062">
    <property type="entry name" value="Class_I_gatase-like"/>
</dbReference>
<dbReference type="PROSITE" id="PS51273">
    <property type="entry name" value="GATASE_TYPE_1"/>
    <property type="match status" value="1"/>
</dbReference>
<evidence type="ECO:0000256" key="11">
    <source>
        <dbReference type="ARBA" id="ARBA00079115"/>
    </source>
</evidence>
<evidence type="ECO:0000256" key="2">
    <source>
        <dbReference type="ARBA" id="ARBA00011575"/>
    </source>
</evidence>
<evidence type="ECO:0000256" key="4">
    <source>
        <dbReference type="ARBA" id="ARBA00022605"/>
    </source>
</evidence>
<dbReference type="Gene3D" id="3.40.50.880">
    <property type="match status" value="1"/>
</dbReference>
<evidence type="ECO:0000256" key="6">
    <source>
        <dbReference type="ARBA" id="ARBA00022962"/>
    </source>
</evidence>
<dbReference type="KEGG" id="mwo:MWSIV6_0195"/>
<keyword evidence="7" id="KW-0057">Aromatic amino acid biosynthesis</keyword>
<comment type="subunit">
    <text evidence="2">Heterotetramer consisting of two non-identical subunits: a beta subunit (TrpG) and a large alpha subunit (TrpE).</text>
</comment>
<evidence type="ECO:0000256" key="9">
    <source>
        <dbReference type="ARBA" id="ARBA00025634"/>
    </source>
</evidence>
<dbReference type="PANTHER" id="PTHR43418">
    <property type="entry name" value="MULTIFUNCTIONAL TRYPTOPHAN BIOSYNTHESIS PROTEIN-RELATED"/>
    <property type="match status" value="1"/>
</dbReference>
<accession>A0A9E7RU90</accession>